<organism evidence="2 3">
    <name type="scientific">Acanthamoeba polyphaga mimivirus Kroon</name>
    <dbReference type="NCBI Taxonomy" id="3069720"/>
    <lineage>
        <taxon>Viruses</taxon>
        <taxon>Varidnaviria</taxon>
        <taxon>Bamfordvirae</taxon>
        <taxon>Nucleocytoviricota</taxon>
        <taxon>Megaviricetes</taxon>
        <taxon>Imitervirales</taxon>
        <taxon>Mimiviridae</taxon>
        <taxon>Megamimivirinae</taxon>
        <taxon>Mimivirus</taxon>
        <taxon>Mimivirus lagoaense</taxon>
    </lineage>
</organism>
<accession>A0A0G2Y280</accession>
<feature type="compositionally biased region" description="Low complexity" evidence="1">
    <location>
        <begin position="55"/>
        <end position="75"/>
    </location>
</feature>
<protein>
    <submittedName>
        <fullName evidence="2">Uncharacterized protein</fullName>
    </submittedName>
</protein>
<keyword evidence="3" id="KW-1185">Reference proteome</keyword>
<proteinExistence type="predicted"/>
<dbReference type="EMBL" id="KM982402">
    <property type="protein sequence ID" value="AKI79843.1"/>
    <property type="molecule type" value="Genomic_DNA"/>
</dbReference>
<evidence type="ECO:0000313" key="2">
    <source>
        <dbReference type="EMBL" id="AKI79843.1"/>
    </source>
</evidence>
<feature type="region of interest" description="Disordered" evidence="1">
    <location>
        <begin position="51"/>
        <end position="76"/>
    </location>
</feature>
<evidence type="ECO:0000313" key="3">
    <source>
        <dbReference type="Proteomes" id="UP000240461"/>
    </source>
</evidence>
<evidence type="ECO:0000256" key="1">
    <source>
        <dbReference type="SAM" id="MobiDB-lite"/>
    </source>
</evidence>
<dbReference type="Proteomes" id="UP000240461">
    <property type="component" value="Segment"/>
</dbReference>
<name>A0A0G2Y280_9VIRU</name>
<reference evidence="2 3" key="1">
    <citation type="submission" date="2014-10" db="EMBL/GenBank/DDBJ databases">
        <title>Pan-genome analysis of Brazilian lineage A amoebal mimiviruses.</title>
        <authorList>
            <person name="Assis F.L."/>
            <person name="Abrahao J.S."/>
            <person name="Kroon E.G."/>
            <person name="Dornas F.P."/>
            <person name="Andrade K.R."/>
            <person name="Borato P.V.M."/>
            <person name="Pilotto M.R."/>
            <person name="Benamar S."/>
            <person name="LaScola B."/>
            <person name="Colson P."/>
        </authorList>
    </citation>
    <scope>NUCLEOTIDE SEQUENCE [LARGE SCALE GENOMIC DNA]</scope>
    <source>
        <strain evidence="2 3">Kroon</strain>
    </source>
</reference>
<dbReference type="KEGG" id="vg:80513641"/>
<sequence length="164" mass="18798">MEYYWIVYDSDCDPYNSHLVICDTQKEAIDVITKQSDFEYDDDDELHAKKFVPLKSSESSESNKSSKSSKSSKSNSVEKIWIVFTVDRYGREDYNVMYSELVIASTKKKAIKIYIDSTGFDTDDDYDSDSEQGPPNKMDQLDAINLKPIIIKNSANSKITKQIK</sequence>